<keyword evidence="5" id="KW-0614">Plasmid</keyword>
<dbReference type="InterPro" id="IPR044016">
    <property type="entry name" value="Big_13"/>
</dbReference>
<dbReference type="InterPro" id="IPR002884">
    <property type="entry name" value="P_dom"/>
</dbReference>
<proteinExistence type="predicted"/>
<dbReference type="Pfam" id="PF19077">
    <property type="entry name" value="Big_13"/>
    <property type="match status" value="2"/>
</dbReference>
<reference evidence="5 6" key="1">
    <citation type="submission" date="2012-02" db="EMBL/GenBank/DDBJ databases">
        <title>Complete sequence of plasmid 1 of Singulisphaera acidiphila DSM 18658.</title>
        <authorList>
            <consortium name="US DOE Joint Genome Institute (JGI-PGF)"/>
            <person name="Lucas S."/>
            <person name="Copeland A."/>
            <person name="Lapidus A."/>
            <person name="Glavina del Rio T."/>
            <person name="Dalin E."/>
            <person name="Tice H."/>
            <person name="Bruce D."/>
            <person name="Goodwin L."/>
            <person name="Pitluck S."/>
            <person name="Peters L."/>
            <person name="Ovchinnikova G."/>
            <person name="Chertkov O."/>
            <person name="Kyrpides N."/>
            <person name="Mavromatis K."/>
            <person name="Ivanova N."/>
            <person name="Brettin T."/>
            <person name="Detter J.C."/>
            <person name="Han C."/>
            <person name="Larimer F."/>
            <person name="Land M."/>
            <person name="Hauser L."/>
            <person name="Markowitz V."/>
            <person name="Cheng J.-F."/>
            <person name="Hugenholtz P."/>
            <person name="Woyke T."/>
            <person name="Wu D."/>
            <person name="Tindall B."/>
            <person name="Pomrenke H."/>
            <person name="Brambilla E."/>
            <person name="Klenk H.-P."/>
            <person name="Eisen J.A."/>
        </authorList>
    </citation>
    <scope>NUCLEOTIDE SEQUENCE [LARGE SCALE GENOMIC DNA]</scope>
    <source>
        <strain evidence="6">ATCC BAA-1392 / DSM 18658 / VKM B-2454 / MOB10</strain>
        <plasmid evidence="5 6">pSINAC01</plasmid>
    </source>
</reference>
<dbReference type="OrthoDB" id="218789at2"/>
<dbReference type="PANTHER" id="PTHR39431:SF1">
    <property type="entry name" value="FRPA_C-RELATED PROTEIN"/>
    <property type="match status" value="1"/>
</dbReference>
<dbReference type="InterPro" id="IPR036278">
    <property type="entry name" value="Sialidase_sf"/>
</dbReference>
<dbReference type="KEGG" id="saci:Sinac_7598"/>
<protein>
    <submittedName>
        <fullName evidence="5">Regulatory P domain of subtilisin-like proprotein convertases</fullName>
    </submittedName>
</protein>
<dbReference type="InterPro" id="IPR015943">
    <property type="entry name" value="WD40/YVTN_repeat-like_dom_sf"/>
</dbReference>
<feature type="domain" description="P/Homo B" evidence="4">
    <location>
        <begin position="1253"/>
        <end position="1409"/>
    </location>
</feature>
<gene>
    <name evidence="5" type="ordered locus">Sinac_7598</name>
</gene>
<dbReference type="GO" id="GO:0006508">
    <property type="term" value="P:proteolysis"/>
    <property type="evidence" value="ECO:0007669"/>
    <property type="project" value="UniProtKB-KW"/>
</dbReference>
<accession>L0DRK6</accession>
<feature type="domain" description="P/Homo B" evidence="4">
    <location>
        <begin position="339"/>
        <end position="522"/>
    </location>
</feature>
<dbReference type="Gene3D" id="2.130.10.10">
    <property type="entry name" value="YVTN repeat-like/Quinoprotein amine dehydrogenase"/>
    <property type="match status" value="3"/>
</dbReference>
<dbReference type="Gene3D" id="2.60.40.10">
    <property type="entry name" value="Immunoglobulins"/>
    <property type="match status" value="2"/>
</dbReference>
<name>L0DRK6_SINAD</name>
<dbReference type="HOGENOM" id="CLU_224883_0_0_0"/>
<dbReference type="InterPro" id="IPR008979">
    <property type="entry name" value="Galactose-bd-like_sf"/>
</dbReference>
<dbReference type="SUPFAM" id="SSF69318">
    <property type="entry name" value="Integrin alpha N-terminal domain"/>
    <property type="match status" value="2"/>
</dbReference>
<dbReference type="SUPFAM" id="SSF49785">
    <property type="entry name" value="Galactose-binding domain-like"/>
    <property type="match status" value="3"/>
</dbReference>
<feature type="region of interest" description="Disordered" evidence="3">
    <location>
        <begin position="283"/>
        <end position="314"/>
    </location>
</feature>
<feature type="region of interest" description="Disordered" evidence="3">
    <location>
        <begin position="1"/>
        <end position="24"/>
    </location>
</feature>
<feature type="domain" description="P/Homo B" evidence="4">
    <location>
        <begin position="902"/>
        <end position="1063"/>
    </location>
</feature>
<dbReference type="eggNOG" id="COG4935">
    <property type="taxonomic scope" value="Bacteria"/>
</dbReference>
<evidence type="ECO:0000256" key="3">
    <source>
        <dbReference type="SAM" id="MobiDB-lite"/>
    </source>
</evidence>
<dbReference type="SUPFAM" id="SSF110296">
    <property type="entry name" value="Oligoxyloglucan reducing end-specific cellobiohydrolase"/>
    <property type="match status" value="2"/>
</dbReference>
<dbReference type="Pfam" id="PF01483">
    <property type="entry name" value="P_proprotein"/>
    <property type="match status" value="1"/>
</dbReference>
<evidence type="ECO:0000256" key="2">
    <source>
        <dbReference type="ARBA" id="ARBA00022801"/>
    </source>
</evidence>
<dbReference type="SUPFAM" id="SSF50939">
    <property type="entry name" value="Sialidases"/>
    <property type="match status" value="1"/>
</dbReference>
<sequence length="3453" mass="359485">MRSERSEVKTKEGHDQALVGLRRESARKSAARRLTLEHLEERTLLATLPQPLVPLTATPIRTGLRGNASTPSIAIDKNNPQKLVATYTINDPAQAGDTKVWVEAAYSNNGGQSWSQLSGLGLGSVQIDPTTQNPLRTYAQVTNASVAFDRNDNVYILDSHNQGNTGPNTPNALVLYKYNFSGNSPSQVALGSSGFGKVVYQSTQDMALTPMLAVDDNLTSYVDTNYLGQSYVQNDPYVNNVYIAWATNDQPHQNAVNFNPNRILMVASSDGGANFSGPVVLNNNGNSGGGGTQRATTPQLSISQGRPANPALYGPGDTGVPGGQVSIIYDDFNSGNSGSPPYDIIWNNRTSGAAAQSVSGNVGPIAPSSTVDFQASVTITNPNFITLSDLSVSVILAHASVNDLNIVLISPGGQSIVLTPNGGQTAGGASGANLGIAADGQQAPTIFTDNGVTFRPIGNQASASPYMGYYRPAGGSLNALFSGQSPATLNGTWTLRITNVNTTTGGTLRNWALNFNSGMSPGQNVEVARTLVRGSMTNQFPLGAAVSGQGIGPGISLASDNTVGAYSPFQGRLYATYVNRYNYTGNPADNTDIQMMVSDNGGLTWGLPAAPGLVVRALTGTYGQRVNDDLATADGFSEANGTNQGRPQYQPQVMVDAMTGTVVVSFLDARNDAARARVTTYVGASIDGGQSYAPQVFANDSQTAIDALTGKTVVLGPVPENQSGGNPITDGTFGFGSRQGLAVYGGQIHPAWSSNQNGGINVTTQTLGIRTTTISIAAGPRIIDSTMGPVGLPGDIVNPSNGGPPSASSFLVRFDRPVDPNTFVPSSVRVFFKGVNGETETLTPTQVVPIQVTDPNNRNNAFGYTLFKVSFTPSSRVGTYSYYIKPDISDRIGSAVTQLQVTGAAQSFTSPDPNLPLTITPVSGSSPTTVQSSFLVTGFPAGALVFNAKLNLTINYTADQALTLTLLSPPDAFGNRGVITLSNQHGIGGQGYINTTFDDNAPIAIGNGIPPYTGTFRPDVALRQLQGLPVNGVWTLLITNNIPGGSGALVNWSLNLTPGAISPVLKTGNLMDQDASSPAGTQPTFATPGFANGSLGDVYAVPTPTNTKNLNWFDGEFLPAPYDPNTLPLIVPGPHIISSHVPGAPITADNLVMNGTVSAIDVTFDRDMDPSTVTVASILRIMGPTGPINGPFTIVANPLGTDPNPTSPRTYRIGLPIQKLSGTYTVTLASSIKSAAGDALDTNLNAGVDVLRQTPSTPASTLTFPSANVPVVIAPQQTITSTLTVPTRFLVQGLTLTLNINYPFDPDLEAVLIAPDGTTTIPLFTTVGSTGAQANFSNTTFDDAANTLIQNGGPPFFGSFKPQQALSGLNGLQAAGNWTLQIKSNAPANTTRTGSLLSWSMTFQQSVPITGLGEQVADRANVDFRIFTTDPTNPLSHTTWTPVGPATVTNDAPGNGYSGQVGAIAIDPSDPSGNTVYVAGSSGGIWRTNNFLTTNPAGPTYIPLTDFGPTYGMNIGSIDVFPRNNDPNQSIIIAGTGFADGTNYAGFANTTRGVGFLRSTDGGASWTLLDSTNNNLPFTSPVGQPQRDHLFANVDGSGQGTSTYKVVVDPRPTVDGQVIIYAAMAGLNGGLWRSTDTGQTWQKMSNDATHGTIATDITLDFNSAVPNAVNNPTGNVNILYVAFQNHGVYVSPNRGQSLNLMVGNGFDPLIRDPRYTPSPAIIVANGTFPSNPGRIVLGKPAFLPKTDPNSSVLNTIYAGWLYAGVAKPDGSGLLGLYMTKDNGATWTQVHMGNVPQAANTNQVAAPSNNPNNPVYDPLVSKGFPGTANYNIALSVDPTNPNIVYFGGTSVGQASGLLRIDTTNIFDSHAAVPFDGSRPDGGLTQGRSAGHLQIKTLDNGVPALSIISGGVLLQTGSAVYLNLIQDPNNAFQSSTTLYLSNVNSVGSPDNNGGNPGFTNDGSGVTWIPFDELLNGHPADLLPSTNIHRMFTIVDPLTGHARLIVGNDQGIFTGVDNNGTVTAGIGSAVAPAYSRNGNLQISQYLYGAAQPSTLASQIAQALVYGNGSHTGIGASDPNVLNNGNTNWLAPSENIFINGVNFRTLQGEISGVGVQTDQQGRGIVYQYLYPGLGGAFTDFFQVSTNGTPFISRTTGLIQTNGVSDPQWPTGSVNYGNGLMQGNFTVNPIAGDQVMISSNAGRVFSTIDQGRSWLVIANPGDLDSTYAPALTYGAPDPSGPAGLGNLNNFLYAGTVGGSIFVSTTGGGSSGSGNAWRNISSGLDGSPVLKIIADPTRGNHNAYAITQKGVYYTGNSLATGSAPVWTSITGNLFTVMNPAFGDPTLVNNLTQYLTSIVADWRYVIPTTPVPLNGPPTHPVLYVSGEAGVYRSLDNGQTWAIFPNIAFDAAPLEGGALPNVHVTDLNLALGNVDPTTGRPVAKPNDPNNLFATTYGRGTFTIRLAPIVFPNTVSQPSNISLAPASSAGTNASGVPLVNPLTSRPIINGFSEQTAFGNTVLITLYDLTDPNNPKLIGGYDPSVPATNNAANRTDAFGKYSVQVNQAAFTANGTKTIGIQATDASGTTGNIATFTFILQANNLGLPNPPATPAIGLSPFDDSSNGQKITNITRPHILGLTDANVTVELYLSVNGVPVGTALATGTSDLAGNFILQFLTPLPDGVYSVQVKATNSFGSTTSQPLSFTIDTQGPTTAPTLGILAADDTGIKGDGITSNRRPRFVGTTEPGAIVVLFNANNLNVPLGQATADGTTGAFSIQLPNDLQNGRITLVSRARDIAGNQGPLSSPFNLTITTVGGDYTGDGKADLSLFFRGSPAQWLIQGATGGTSFGVGTLDIPIQGDFNGDGKNDLAYYRPSTAQWFVQGVFSGVQYGQSYVDIPVPGDYLGTGMTSIAVYRPTTGEWFIPNAPGPIVKFGGTGDIPVPGDYDGVGRTQLAVYRPSTGQFFIAGHANPIQVGAPGQIPVPGAYDNSLTSHKVEPAVYDPNTGIMTIMGPNNQLRTLQFTPGSIPVPGDYDGVGSDQAAAFNPTTSTWTIYATGTNQPRTVLYGGPKGGGVAVAAPYSYRKLPVAGDYTGVGVAQDTLFRRSNPQAQWFIPGVTGPNGIAFGVGSTDIPLLGDFNGDGRSDLAVYRPSTAQWLVQGVFPANGIQFGYANVDLPVPADYYGTGTTTLATFRPTTGEWFIAGDGTPIKLGRQGDTPVPADYDGDGKADIAVFQPASATNPTRWLIRGSTSGLQTIVYGGAQDIPVPGDYDGVGRAQLAVFRPGSALWFIAGHANPIQYGGPNDIPVPADYNGDGKIDIAVYRPGTGQLFIAGIAQPIQFGGTKDIPIQAPLVYRTLSNKISATSTLDFGNQAAALSTTAPAVSAVATVAAPSQTTTTTTTAPAPAAVAPPVAARALRRLNQQNGQGTPAKTPLTRLRLAQLHDSALASLLGRLGRLGKRRS</sequence>
<dbReference type="InterPro" id="IPR013783">
    <property type="entry name" value="Ig-like_fold"/>
</dbReference>
<evidence type="ECO:0000259" key="4">
    <source>
        <dbReference type="PROSITE" id="PS51829"/>
    </source>
</evidence>
<evidence type="ECO:0000313" key="5">
    <source>
        <dbReference type="EMBL" id="AGA31630.1"/>
    </source>
</evidence>
<dbReference type="Gene3D" id="2.60.120.260">
    <property type="entry name" value="Galactose-binding domain-like"/>
    <property type="match status" value="3"/>
</dbReference>
<dbReference type="CDD" id="cd15482">
    <property type="entry name" value="Sialidase_non-viral"/>
    <property type="match status" value="1"/>
</dbReference>
<dbReference type="GO" id="GO:0004252">
    <property type="term" value="F:serine-type endopeptidase activity"/>
    <property type="evidence" value="ECO:0007669"/>
    <property type="project" value="InterPro"/>
</dbReference>
<dbReference type="RefSeq" id="WP_015250691.1">
    <property type="nucleotide sequence ID" value="NC_019893.1"/>
</dbReference>
<evidence type="ECO:0000256" key="1">
    <source>
        <dbReference type="ARBA" id="ARBA00022670"/>
    </source>
</evidence>
<keyword evidence="6" id="KW-1185">Reference proteome</keyword>
<dbReference type="PROSITE" id="PS51829">
    <property type="entry name" value="P_HOMO_B"/>
    <property type="match status" value="3"/>
</dbReference>
<evidence type="ECO:0000313" key="6">
    <source>
        <dbReference type="Proteomes" id="UP000010798"/>
    </source>
</evidence>
<dbReference type="InterPro" id="IPR028994">
    <property type="entry name" value="Integrin_alpha_N"/>
</dbReference>
<keyword evidence="1" id="KW-0645">Protease</keyword>
<organism evidence="5 6">
    <name type="scientific">Singulisphaera acidiphila (strain ATCC BAA-1392 / DSM 18658 / VKM B-2454 / MOB10)</name>
    <dbReference type="NCBI Taxonomy" id="886293"/>
    <lineage>
        <taxon>Bacteria</taxon>
        <taxon>Pseudomonadati</taxon>
        <taxon>Planctomycetota</taxon>
        <taxon>Planctomycetia</taxon>
        <taxon>Isosphaerales</taxon>
        <taxon>Isosphaeraceae</taxon>
        <taxon>Singulisphaera</taxon>
    </lineage>
</organism>
<dbReference type="PANTHER" id="PTHR39431">
    <property type="entry name" value="FRPA/C-RELATED PROTEIN"/>
    <property type="match status" value="1"/>
</dbReference>
<geneLocation type="plasmid" evidence="5 6">
    <name>pSINAC01</name>
</geneLocation>
<feature type="compositionally biased region" description="Polar residues" evidence="3">
    <location>
        <begin position="293"/>
        <end position="306"/>
    </location>
</feature>
<keyword evidence="2" id="KW-0378">Hydrolase</keyword>
<dbReference type="Proteomes" id="UP000010798">
    <property type="component" value="Plasmid pSINAC01"/>
</dbReference>
<dbReference type="EMBL" id="CP003365">
    <property type="protein sequence ID" value="AGA31630.1"/>
    <property type="molecule type" value="Genomic_DNA"/>
</dbReference>